<dbReference type="InterPro" id="IPR011990">
    <property type="entry name" value="TPR-like_helical_dom_sf"/>
</dbReference>
<feature type="coiled-coil region" evidence="1">
    <location>
        <begin position="23"/>
        <end position="50"/>
    </location>
</feature>
<feature type="compositionally biased region" description="Polar residues" evidence="2">
    <location>
        <begin position="159"/>
        <end position="187"/>
    </location>
</feature>
<dbReference type="HOGENOM" id="CLU_632749_0_0_0"/>
<dbReference type="Gene3D" id="1.25.40.10">
    <property type="entry name" value="Tetratricopeptide repeat domain"/>
    <property type="match status" value="2"/>
</dbReference>
<dbReference type="Pfam" id="PF13432">
    <property type="entry name" value="TPR_16"/>
    <property type="match status" value="2"/>
</dbReference>
<evidence type="ECO:0000256" key="2">
    <source>
        <dbReference type="SAM" id="MobiDB-lite"/>
    </source>
</evidence>
<evidence type="ECO:0000313" key="5">
    <source>
        <dbReference type="Proteomes" id="UP000027982"/>
    </source>
</evidence>
<name>A0A068NJF3_FIMGI</name>
<evidence type="ECO:0008006" key="6">
    <source>
        <dbReference type="Google" id="ProtNLM"/>
    </source>
</evidence>
<keyword evidence="3" id="KW-0812">Transmembrane</keyword>
<dbReference type="InterPro" id="IPR019734">
    <property type="entry name" value="TPR_rpt"/>
</dbReference>
<evidence type="ECO:0000256" key="1">
    <source>
        <dbReference type="SAM" id="Coils"/>
    </source>
</evidence>
<proteinExistence type="predicted"/>
<dbReference type="Proteomes" id="UP000027982">
    <property type="component" value="Chromosome"/>
</dbReference>
<feature type="compositionally biased region" description="Polar residues" evidence="2">
    <location>
        <begin position="225"/>
        <end position="236"/>
    </location>
</feature>
<feature type="compositionally biased region" description="Low complexity" evidence="2">
    <location>
        <begin position="201"/>
        <end position="210"/>
    </location>
</feature>
<dbReference type="STRING" id="661478.OP10G_0253"/>
<sequence length="433" mass="45325">MVSCKQCQTPNSLDSTFCKRCGTAISDIELQEAQAKLEKLVEEGNTLFNQGRIDEALAVAEAANISNPSSISALSLKTLCHERRGEIAEALECADRLVELNPGSDFDRIRRASLRQKLQTDLYVPAAPDRRLAAIGGAAAVVLMLCIGAFVAKVGANSPPRTAMNSTASPQGVQEPNQLTGTGVQNPSNNPVVGTTGGTGETNSGTSTVTPGSVGPLKNGREQQTEATPPTISTENLGLPHSSGPTLPAVGSEESSVKPVDPKDLRVETSGPAVPTPTSNNVKTDQNDPPVDKHIGEEPPKAKALEDQGVYQINVRPGTSRPPNRTNAGAEPVGVTGLEALVRVGSQQFQLGNYAGAAKSYEQAVRGGGDGVILNRRLAQAYERLGRTSDASDAYRRCISAIDSALASGRGNRDNLSNTRSLCEQALKVLQGG</sequence>
<feature type="region of interest" description="Disordered" evidence="2">
    <location>
        <begin position="157"/>
        <end position="298"/>
    </location>
</feature>
<accession>A0A068NJF3</accession>
<dbReference type="EMBL" id="CP007139">
    <property type="protein sequence ID" value="AIE83621.1"/>
    <property type="molecule type" value="Genomic_DNA"/>
</dbReference>
<dbReference type="OrthoDB" id="466444at2"/>
<dbReference type="SMART" id="SM00028">
    <property type="entry name" value="TPR"/>
    <property type="match status" value="4"/>
</dbReference>
<keyword evidence="1" id="KW-0175">Coiled coil</keyword>
<keyword evidence="3" id="KW-1133">Transmembrane helix</keyword>
<evidence type="ECO:0000256" key="3">
    <source>
        <dbReference type="SAM" id="Phobius"/>
    </source>
</evidence>
<evidence type="ECO:0000313" key="4">
    <source>
        <dbReference type="EMBL" id="AIE83621.1"/>
    </source>
</evidence>
<reference evidence="4 5" key="1">
    <citation type="journal article" date="2014" name="PLoS ONE">
        <title>The first complete genome sequence of the class fimbriimonadia in the phylum armatimonadetes.</title>
        <authorList>
            <person name="Hu Z.Y."/>
            <person name="Wang Y.Z."/>
            <person name="Im W.T."/>
            <person name="Wang S.Y."/>
            <person name="Zhao G.P."/>
            <person name="Zheng H.J."/>
            <person name="Quan Z.X."/>
        </authorList>
    </citation>
    <scope>NUCLEOTIDE SEQUENCE [LARGE SCALE GENOMIC DNA]</scope>
    <source>
        <strain evidence="4">Gsoil 348</strain>
    </source>
</reference>
<gene>
    <name evidence="4" type="ORF">OP10G_0253</name>
</gene>
<protein>
    <recommendedName>
        <fullName evidence="6">Tetratricopeptide repeat protein</fullName>
    </recommendedName>
</protein>
<dbReference type="AlphaFoldDB" id="A0A068NJF3"/>
<keyword evidence="5" id="KW-1185">Reference proteome</keyword>
<feature type="transmembrane region" description="Helical" evidence="3">
    <location>
        <begin position="132"/>
        <end position="152"/>
    </location>
</feature>
<dbReference type="RefSeq" id="WP_025227711.1">
    <property type="nucleotide sequence ID" value="NZ_CP007139.1"/>
</dbReference>
<keyword evidence="3" id="KW-0472">Membrane</keyword>
<dbReference type="KEGG" id="fgi:OP10G_0253"/>
<organism evidence="4 5">
    <name type="scientific">Fimbriimonas ginsengisoli Gsoil 348</name>
    <dbReference type="NCBI Taxonomy" id="661478"/>
    <lineage>
        <taxon>Bacteria</taxon>
        <taxon>Bacillati</taxon>
        <taxon>Armatimonadota</taxon>
        <taxon>Fimbriimonadia</taxon>
        <taxon>Fimbriimonadales</taxon>
        <taxon>Fimbriimonadaceae</taxon>
        <taxon>Fimbriimonas</taxon>
    </lineage>
</organism>
<dbReference type="SUPFAM" id="SSF48452">
    <property type="entry name" value="TPR-like"/>
    <property type="match status" value="2"/>
</dbReference>